<dbReference type="InterPro" id="IPR018980">
    <property type="entry name" value="FERM_PH-like_C"/>
</dbReference>
<dbReference type="OrthoDB" id="9990815at2759"/>
<dbReference type="CDD" id="cd00160">
    <property type="entry name" value="RhoGEF"/>
    <property type="match status" value="1"/>
</dbReference>
<dbReference type="Pfam" id="PF00169">
    <property type="entry name" value="PH"/>
    <property type="match status" value="2"/>
</dbReference>
<evidence type="ECO:0000259" key="19">
    <source>
        <dbReference type="PROSITE" id="PS50003"/>
    </source>
</evidence>
<dbReference type="Pfam" id="PF00373">
    <property type="entry name" value="FERM_M"/>
    <property type="match status" value="1"/>
</dbReference>
<dbReference type="EnsemblMetazoa" id="XM_030981863">
    <property type="protein sequence ID" value="XP_030837723"/>
    <property type="gene ID" value="LOC579053"/>
</dbReference>
<feature type="region of interest" description="Disordered" evidence="18">
    <location>
        <begin position="1"/>
        <end position="91"/>
    </location>
</feature>
<evidence type="ECO:0000256" key="2">
    <source>
        <dbReference type="ARBA" id="ARBA00004413"/>
    </source>
</evidence>
<evidence type="ECO:0000256" key="12">
    <source>
        <dbReference type="ARBA" id="ARBA00023018"/>
    </source>
</evidence>
<keyword evidence="6" id="KW-0217">Developmental protein</keyword>
<feature type="compositionally biased region" description="Polar residues" evidence="18">
    <location>
        <begin position="26"/>
        <end position="43"/>
    </location>
</feature>
<feature type="compositionally biased region" description="Polar residues" evidence="18">
    <location>
        <begin position="63"/>
        <end position="77"/>
    </location>
</feature>
<dbReference type="GO" id="GO:0043197">
    <property type="term" value="C:dendritic spine"/>
    <property type="evidence" value="ECO:0007669"/>
    <property type="project" value="UniProtKB-SubCell"/>
</dbReference>
<dbReference type="CDD" id="cd13235">
    <property type="entry name" value="PH2_FARP1-like"/>
    <property type="match status" value="1"/>
</dbReference>
<dbReference type="SUPFAM" id="SSF47031">
    <property type="entry name" value="Second domain of FERM"/>
    <property type="match status" value="1"/>
</dbReference>
<dbReference type="CDD" id="cd01220">
    <property type="entry name" value="PH1_FARP1-like"/>
    <property type="match status" value="1"/>
</dbReference>
<feature type="domain" description="FERM" evidence="21">
    <location>
        <begin position="93"/>
        <end position="376"/>
    </location>
</feature>
<dbReference type="RefSeq" id="XP_030837724.1">
    <property type="nucleotide sequence ID" value="XM_030981864.1"/>
</dbReference>
<evidence type="ECO:0000256" key="14">
    <source>
        <dbReference type="ARBA" id="ARBA00023273"/>
    </source>
</evidence>
<dbReference type="GO" id="GO:0005085">
    <property type="term" value="F:guanyl-nucleotide exchange factor activity"/>
    <property type="evidence" value="ECO:0000318"/>
    <property type="project" value="GO_Central"/>
</dbReference>
<dbReference type="FunFam" id="1.20.80.10:FF:000005">
    <property type="entry name" value="FERM, RhoGEF and pleckstrin domain-containing protein 1"/>
    <property type="match status" value="1"/>
</dbReference>
<feature type="compositionally biased region" description="Low complexity" evidence="18">
    <location>
        <begin position="527"/>
        <end position="542"/>
    </location>
</feature>
<evidence type="ECO:0000256" key="16">
    <source>
        <dbReference type="ARBA" id="ARBA00040395"/>
    </source>
</evidence>
<keyword evidence="7" id="KW-1003">Cell membrane</keyword>
<feature type="compositionally biased region" description="Basic and acidic residues" evidence="18">
    <location>
        <begin position="555"/>
        <end position="569"/>
    </location>
</feature>
<dbReference type="AlphaFoldDB" id="A0A7M7NKN1"/>
<dbReference type="Pfam" id="PF00621">
    <property type="entry name" value="RhoGEF"/>
    <property type="match status" value="1"/>
</dbReference>
<dbReference type="Gene3D" id="3.10.20.90">
    <property type="entry name" value="Phosphatidylinositol 3-kinase Catalytic Subunit, Chain A, domain 1"/>
    <property type="match status" value="1"/>
</dbReference>
<feature type="compositionally biased region" description="Acidic residues" evidence="18">
    <location>
        <begin position="955"/>
        <end position="964"/>
    </location>
</feature>
<keyword evidence="10" id="KW-0344">Guanine-nucleotide releasing factor</keyword>
<keyword evidence="13" id="KW-0472">Membrane</keyword>
<reference evidence="22" key="2">
    <citation type="submission" date="2021-01" db="UniProtKB">
        <authorList>
            <consortium name="EnsemblMetazoa"/>
        </authorList>
    </citation>
    <scope>IDENTIFICATION</scope>
</reference>
<feature type="region of interest" description="Disordered" evidence="18">
    <location>
        <begin position="450"/>
        <end position="495"/>
    </location>
</feature>
<organism evidence="22 23">
    <name type="scientific">Strongylocentrotus purpuratus</name>
    <name type="common">Purple sea urchin</name>
    <dbReference type="NCBI Taxonomy" id="7668"/>
    <lineage>
        <taxon>Eukaryota</taxon>
        <taxon>Metazoa</taxon>
        <taxon>Echinodermata</taxon>
        <taxon>Eleutherozoa</taxon>
        <taxon>Echinozoa</taxon>
        <taxon>Echinoidea</taxon>
        <taxon>Euechinoidea</taxon>
        <taxon>Echinacea</taxon>
        <taxon>Camarodonta</taxon>
        <taxon>Echinidea</taxon>
        <taxon>Strongylocentrotidae</taxon>
        <taxon>Strongylocentrotus</taxon>
    </lineage>
</organism>
<dbReference type="OMA" id="HKHMPED"/>
<keyword evidence="14" id="KW-0966">Cell projection</keyword>
<feature type="region of interest" description="Disordered" evidence="18">
    <location>
        <begin position="944"/>
        <end position="977"/>
    </location>
</feature>
<dbReference type="EnsemblMetazoa" id="XM_030981864">
    <property type="protein sequence ID" value="XP_030837724"/>
    <property type="gene ID" value="LOC579053"/>
</dbReference>
<dbReference type="Proteomes" id="UP000007110">
    <property type="component" value="Unassembled WGS sequence"/>
</dbReference>
<dbReference type="PROSITE" id="PS00660">
    <property type="entry name" value="FERM_1"/>
    <property type="match status" value="1"/>
</dbReference>
<dbReference type="GO" id="GO:0005886">
    <property type="term" value="C:plasma membrane"/>
    <property type="evidence" value="ECO:0007669"/>
    <property type="project" value="UniProtKB-SubCell"/>
</dbReference>
<evidence type="ECO:0000256" key="8">
    <source>
        <dbReference type="ARBA" id="ARBA00022490"/>
    </source>
</evidence>
<dbReference type="SMART" id="SM01195">
    <property type="entry name" value="FA"/>
    <property type="match status" value="1"/>
</dbReference>
<dbReference type="GO" id="GO:0030175">
    <property type="term" value="C:filopodium"/>
    <property type="evidence" value="ECO:0007669"/>
    <property type="project" value="UniProtKB-SubCell"/>
</dbReference>
<keyword evidence="9" id="KW-0771">Synaptosome</keyword>
<keyword evidence="23" id="KW-1185">Reference proteome</keyword>
<evidence type="ECO:0000256" key="7">
    <source>
        <dbReference type="ARBA" id="ARBA00022475"/>
    </source>
</evidence>
<dbReference type="GO" id="GO:0005829">
    <property type="term" value="C:cytosol"/>
    <property type="evidence" value="ECO:0007669"/>
    <property type="project" value="UniProtKB-SubCell"/>
</dbReference>
<evidence type="ECO:0000256" key="15">
    <source>
        <dbReference type="ARBA" id="ARBA00034102"/>
    </source>
</evidence>
<dbReference type="Gene3D" id="1.20.900.10">
    <property type="entry name" value="Dbl homology (DH) domain"/>
    <property type="match status" value="1"/>
</dbReference>
<protein>
    <recommendedName>
        <fullName evidence="16">FERM, ARHGEF and pleckstrin domain-containing protein 1</fullName>
    </recommendedName>
    <alternativeName>
        <fullName evidence="17">FERM, RhoGEF and pleckstrin domain-containing protein 1</fullName>
    </alternativeName>
</protein>
<dbReference type="Gene3D" id="1.20.80.10">
    <property type="match status" value="1"/>
</dbReference>
<keyword evidence="12" id="KW-0770">Synapse</keyword>
<evidence type="ECO:0000256" key="11">
    <source>
        <dbReference type="ARBA" id="ARBA00022737"/>
    </source>
</evidence>
<feature type="compositionally biased region" description="Polar residues" evidence="18">
    <location>
        <begin position="516"/>
        <end position="526"/>
    </location>
</feature>
<dbReference type="GeneID" id="579053"/>
<dbReference type="InterPro" id="IPR014352">
    <property type="entry name" value="FERM/acyl-CoA-bd_prot_sf"/>
</dbReference>
<dbReference type="SUPFAM" id="SSF48065">
    <property type="entry name" value="DBL homology domain (DH-domain)"/>
    <property type="match status" value="1"/>
</dbReference>
<dbReference type="KEGG" id="spu:579053"/>
<evidence type="ECO:0000256" key="9">
    <source>
        <dbReference type="ARBA" id="ARBA00022599"/>
    </source>
</evidence>
<evidence type="ECO:0000313" key="22">
    <source>
        <dbReference type="EnsemblMetazoa" id="XP_030837724"/>
    </source>
</evidence>
<evidence type="ECO:0000256" key="10">
    <source>
        <dbReference type="ARBA" id="ARBA00022658"/>
    </source>
</evidence>
<dbReference type="PANTHER" id="PTHR45858:SF5">
    <property type="entry name" value="MOESIN_EZRIN_RADIXIN HOMOLOG 1"/>
    <property type="match status" value="1"/>
</dbReference>
<dbReference type="SMART" id="SM00295">
    <property type="entry name" value="B41"/>
    <property type="match status" value="1"/>
</dbReference>
<dbReference type="InterPro" id="IPR041788">
    <property type="entry name" value="FARP1/FARP2/FRMD7_FERM_C"/>
</dbReference>
<dbReference type="InParanoid" id="A0A7M7NKN1"/>
<feature type="domain" description="PH" evidence="19">
    <location>
        <begin position="840"/>
        <end position="937"/>
    </location>
</feature>
<evidence type="ECO:0000256" key="1">
    <source>
        <dbReference type="ARBA" id="ARBA00004279"/>
    </source>
</evidence>
<dbReference type="SUPFAM" id="SSF54236">
    <property type="entry name" value="Ubiquitin-like"/>
    <property type="match status" value="1"/>
</dbReference>
<feature type="domain" description="PH" evidence="19">
    <location>
        <begin position="1003"/>
        <end position="1100"/>
    </location>
</feature>
<dbReference type="InterPro" id="IPR000219">
    <property type="entry name" value="DH_dom"/>
</dbReference>
<feature type="region of interest" description="Disordered" evidence="18">
    <location>
        <begin position="516"/>
        <end position="616"/>
    </location>
</feature>
<dbReference type="PROSITE" id="PS50003">
    <property type="entry name" value="PH_DOMAIN"/>
    <property type="match status" value="2"/>
</dbReference>
<dbReference type="InterPro" id="IPR014847">
    <property type="entry name" value="FA"/>
</dbReference>
<dbReference type="PANTHER" id="PTHR45858">
    <property type="entry name" value="FERM DOMAIN CONTAINING PROTEIN"/>
    <property type="match status" value="1"/>
</dbReference>
<dbReference type="RefSeq" id="XP_030837723.1">
    <property type="nucleotide sequence ID" value="XM_030981863.1"/>
</dbReference>
<dbReference type="Pfam" id="PF09379">
    <property type="entry name" value="FERM_N"/>
    <property type="match status" value="1"/>
</dbReference>
<dbReference type="FunFam" id="2.30.29.30:FF:000046">
    <property type="entry name" value="FERM, RhoGEF and pleckstrin domain-containing protein 1"/>
    <property type="match status" value="1"/>
</dbReference>
<dbReference type="SMART" id="SM00233">
    <property type="entry name" value="PH"/>
    <property type="match status" value="2"/>
</dbReference>
<evidence type="ECO:0000256" key="17">
    <source>
        <dbReference type="ARBA" id="ARBA00042170"/>
    </source>
</evidence>
<reference evidence="23" key="1">
    <citation type="submission" date="2015-02" db="EMBL/GenBank/DDBJ databases">
        <title>Genome sequencing for Strongylocentrotus purpuratus.</title>
        <authorList>
            <person name="Murali S."/>
            <person name="Liu Y."/>
            <person name="Vee V."/>
            <person name="English A."/>
            <person name="Wang M."/>
            <person name="Skinner E."/>
            <person name="Han Y."/>
            <person name="Muzny D.M."/>
            <person name="Worley K.C."/>
            <person name="Gibbs R.A."/>
        </authorList>
    </citation>
    <scope>NUCLEOTIDE SEQUENCE</scope>
</reference>
<dbReference type="InterPro" id="IPR035899">
    <property type="entry name" value="DBL_dom_sf"/>
</dbReference>
<dbReference type="FunFam" id="2.30.29.30:FF:000002">
    <property type="entry name" value="Band 4.1-like protein 5 isoform 1"/>
    <property type="match status" value="1"/>
</dbReference>
<dbReference type="CDD" id="cd13193">
    <property type="entry name" value="FERM_C_FARP1-like"/>
    <property type="match status" value="1"/>
</dbReference>
<dbReference type="InterPro" id="IPR035963">
    <property type="entry name" value="FERM_2"/>
</dbReference>
<evidence type="ECO:0000313" key="23">
    <source>
        <dbReference type="Proteomes" id="UP000007110"/>
    </source>
</evidence>
<dbReference type="InterPro" id="IPR019749">
    <property type="entry name" value="Band_41_domain"/>
</dbReference>
<dbReference type="SUPFAM" id="SSF50729">
    <property type="entry name" value="PH domain-like"/>
    <property type="match status" value="3"/>
</dbReference>
<dbReference type="SMART" id="SM00325">
    <property type="entry name" value="RhoGEF"/>
    <property type="match status" value="1"/>
</dbReference>
<dbReference type="InterPro" id="IPR018979">
    <property type="entry name" value="FERM_N"/>
</dbReference>
<dbReference type="PRINTS" id="PR00935">
    <property type="entry name" value="BAND41"/>
</dbReference>
<dbReference type="PROSITE" id="PS50010">
    <property type="entry name" value="DH_2"/>
    <property type="match status" value="1"/>
</dbReference>
<evidence type="ECO:0000256" key="5">
    <source>
        <dbReference type="ARBA" id="ARBA00004552"/>
    </source>
</evidence>
<evidence type="ECO:0000256" key="3">
    <source>
        <dbReference type="ARBA" id="ARBA00004486"/>
    </source>
</evidence>
<evidence type="ECO:0000256" key="6">
    <source>
        <dbReference type="ARBA" id="ARBA00022473"/>
    </source>
</evidence>
<keyword evidence="11" id="KW-0677">Repeat</keyword>
<feature type="domain" description="DH" evidence="20">
    <location>
        <begin position="621"/>
        <end position="811"/>
    </location>
</feature>
<dbReference type="FunFam" id="3.10.20.90:FF:000040">
    <property type="entry name" value="FERM, RhoGEF and pleckstrin domain-containing protein"/>
    <property type="match status" value="1"/>
</dbReference>
<dbReference type="InterPro" id="IPR011993">
    <property type="entry name" value="PH-like_dom_sf"/>
</dbReference>
<evidence type="ECO:0000256" key="13">
    <source>
        <dbReference type="ARBA" id="ARBA00023136"/>
    </source>
</evidence>
<dbReference type="PROSITE" id="PS50057">
    <property type="entry name" value="FERM_3"/>
    <property type="match status" value="1"/>
</dbReference>
<dbReference type="InterPro" id="IPR029071">
    <property type="entry name" value="Ubiquitin-like_domsf"/>
</dbReference>
<dbReference type="FunFam" id="1.20.900.10:FF:000021">
    <property type="entry name" value="FERM, RhoGEF and pleckstrin domain-containing protein 1"/>
    <property type="match status" value="1"/>
</dbReference>
<comment type="subcellular location">
    <subcellularLocation>
        <location evidence="2">Cell membrane</location>
        <topology evidence="2">Peripheral membrane protein</topology>
        <orientation evidence="2">Cytoplasmic side</orientation>
    </subcellularLocation>
    <subcellularLocation>
        <location evidence="1">Cell projection</location>
        <location evidence="1">Dendrite</location>
    </subcellularLocation>
    <subcellularLocation>
        <location evidence="5">Cell projection</location>
        <location evidence="5">Dendritic spine</location>
    </subcellularLocation>
    <subcellularLocation>
        <location evidence="3">Cell projection</location>
        <location evidence="3">Filopodium</location>
    </subcellularLocation>
    <subcellularLocation>
        <location evidence="4">Cytoplasm</location>
        <location evidence="4">Cytosol</location>
    </subcellularLocation>
    <subcellularLocation>
        <location evidence="15">Synapse</location>
        <location evidence="15">Synaptosome</location>
    </subcellularLocation>
</comment>
<dbReference type="Gene3D" id="2.30.29.30">
    <property type="entry name" value="Pleckstrin-homology domain (PH domain)/Phosphotyrosine-binding domain (PTB)"/>
    <property type="match status" value="3"/>
</dbReference>
<evidence type="ECO:0000256" key="18">
    <source>
        <dbReference type="SAM" id="MobiDB-lite"/>
    </source>
</evidence>
<dbReference type="InterPro" id="IPR001849">
    <property type="entry name" value="PH_domain"/>
</dbReference>
<evidence type="ECO:0000259" key="21">
    <source>
        <dbReference type="PROSITE" id="PS50057"/>
    </source>
</evidence>
<keyword evidence="8" id="KW-0963">Cytoplasm</keyword>
<accession>A0A7M7NKN1</accession>
<dbReference type="CDD" id="cd14473">
    <property type="entry name" value="FERM_B-lobe"/>
    <property type="match status" value="1"/>
</dbReference>
<sequence length="1109" mass="126774">MSDYEGAGPRGEPVPVSPMKREDSMALSQLSENHGRYNETTLSREGLSDRETSYSYGGYSPAATPTHSYSTARSDGQSLGRDGTTPRKKGKTMSLKVQMLDDSVLTVDVVQNATGTDVFLECCRCLNLYEMDYFGLEYYTKGDHLVWLEQDKPVLKQMLAPKKTLFHFSVKFYLSDPGQLHEEFTKYLFALQVKKDLANGRLPCSENTAALMASYILQAEVGDYNPMEHDDGRYITAFRFVPNQSRPMELKIQEYHKNHIGQTMADADFNLLDVARRLEMYGVRLHAAKDYENVQLYLAVSHQGTLVFQNNTKINTFSWAKIRKLSFKRKRFLIKLHPEGYGYPRSTVEFLMETRNDCKHFWKACVEHHAFFRLTQIKYPRSRRRLLSRGSTFRYSGRTQKQVVEQARVGGNSRSLVTLNASRMSTRSLGAPRTTTPLTIDMTETIVTDHHSAPNLAFPEDPTYAKPDMPKSPVSESPTSPPSSTPITPVHDNSRIAIHKGQSNSSIMYEYTVNDDNSQQTQAEVDSSQASRLASSSGSFNARMEPEPIMSSGETRLDALSDAEPRRNGDINMGGNQSSPAPSPTKSIPSYNNDSSEVVSSPVTNNHEDEPVKKKRHPPDRAYFIAKEILTTERTYLKDLEVVVVWFRKATTNEANLPETLDILFSHLDPIYEFHCKFLKEVEQRLSSWEGRPNAQGKGMFQRVGDILLKNAQHLKLYTGYIGKLEEVLTDLEATLRKNKKFESFYRDFEIQKVCYLPFNTFLLKPVQRLLHYKLVLERLVKHYQPSHPDYKDCKAALGDVGDLTADIEESVKRIENFQKLTELQRDLVGMDTLIQPNRHFIREGCLHKLSRKGYQQRMFFLFSDVLVYTSKGVTPTNQFKVHGQIPLKGVVLEDSELDRSVANCFTLYGGNKTVVIAASTPEEKIRWMQDIQLAMSMCQDDEVTDTLSSPDQDSAYDDAEDEVSSPSKSIDRQSHHRANTTVHVCWHRNTSVSMADHVQAVENQLSGFLLRKFKNSNGWQKLWVVFTNFCLFFYKSHQDDYPLASLPLLGYSVMIPVEEDDIRKDYVFKLQFKTHVYFFRAESEYTFSRWMEVLKSATYCSKMDNDVM</sequence>
<dbReference type="InterPro" id="IPR019747">
    <property type="entry name" value="FERM_CS"/>
</dbReference>
<proteinExistence type="predicted"/>
<dbReference type="SMART" id="SM01196">
    <property type="entry name" value="FERM_C"/>
    <property type="match status" value="1"/>
</dbReference>
<dbReference type="InterPro" id="IPR000299">
    <property type="entry name" value="FERM_domain"/>
</dbReference>
<dbReference type="Pfam" id="PF09380">
    <property type="entry name" value="FERM_C"/>
    <property type="match status" value="1"/>
</dbReference>
<name>A0A7M7NKN1_STRPU</name>
<evidence type="ECO:0000256" key="4">
    <source>
        <dbReference type="ARBA" id="ARBA00004514"/>
    </source>
</evidence>
<evidence type="ECO:0000259" key="20">
    <source>
        <dbReference type="PROSITE" id="PS50010"/>
    </source>
</evidence>
<dbReference type="Pfam" id="PF08736">
    <property type="entry name" value="FA"/>
    <property type="match status" value="1"/>
</dbReference>
<dbReference type="FunFam" id="2.30.29.30:FF:000087">
    <property type="entry name" value="FERM, RhoGEF and pleckstrin domain-containing protein 1"/>
    <property type="match status" value="1"/>
</dbReference>
<dbReference type="InterPro" id="IPR051835">
    <property type="entry name" value="RAC1-GEF"/>
</dbReference>
<dbReference type="InterPro" id="IPR019748">
    <property type="entry name" value="FERM_central"/>
</dbReference>
<feature type="compositionally biased region" description="Polar residues" evidence="18">
    <location>
        <begin position="574"/>
        <end position="605"/>
    </location>
</feature>